<accession>A0A9P6Q5U8</accession>
<evidence type="ECO:0000313" key="1">
    <source>
        <dbReference type="EMBL" id="KAG0260032.1"/>
    </source>
</evidence>
<gene>
    <name evidence="1" type="ORF">DFQ27_003758</name>
</gene>
<evidence type="ECO:0000313" key="2">
    <source>
        <dbReference type="Proteomes" id="UP000807716"/>
    </source>
</evidence>
<reference evidence="1" key="1">
    <citation type="journal article" date="2020" name="Fungal Divers.">
        <title>Resolving the Mortierellaceae phylogeny through synthesis of multi-gene phylogenetics and phylogenomics.</title>
        <authorList>
            <person name="Vandepol N."/>
            <person name="Liber J."/>
            <person name="Desiro A."/>
            <person name="Na H."/>
            <person name="Kennedy M."/>
            <person name="Barry K."/>
            <person name="Grigoriev I.V."/>
            <person name="Miller A.N."/>
            <person name="O'Donnell K."/>
            <person name="Stajich J.E."/>
            <person name="Bonito G."/>
        </authorList>
    </citation>
    <scope>NUCLEOTIDE SEQUENCE</scope>
    <source>
        <strain evidence="1">BC1065</strain>
    </source>
</reference>
<keyword evidence="2" id="KW-1185">Reference proteome</keyword>
<protein>
    <submittedName>
        <fullName evidence="1">Uncharacterized protein</fullName>
    </submittedName>
</protein>
<organism evidence="1 2">
    <name type="scientific">Actinomortierella ambigua</name>
    <dbReference type="NCBI Taxonomy" id="1343610"/>
    <lineage>
        <taxon>Eukaryota</taxon>
        <taxon>Fungi</taxon>
        <taxon>Fungi incertae sedis</taxon>
        <taxon>Mucoromycota</taxon>
        <taxon>Mortierellomycotina</taxon>
        <taxon>Mortierellomycetes</taxon>
        <taxon>Mortierellales</taxon>
        <taxon>Mortierellaceae</taxon>
        <taxon>Actinomortierella</taxon>
    </lineage>
</organism>
<dbReference type="AlphaFoldDB" id="A0A9P6Q5U8"/>
<dbReference type="OrthoDB" id="2374577at2759"/>
<comment type="caution">
    <text evidence="1">The sequence shown here is derived from an EMBL/GenBank/DDBJ whole genome shotgun (WGS) entry which is preliminary data.</text>
</comment>
<sequence length="193" mass="21605">MMALRFVERFTQHHGRGQLKTAKFVNLPSWNPHLDECLEIETRIQQMVGPPTNITTINGTNWSTLLSFADILDLSSIGTWLSDPDVFKWAVKEQVSHKSIGEPQTLVPLQVLNCVCRNDIMETICDDIIQAFGETLEVLNLFPGSGEVIPELKIGGRWWSSLVLRSVNIASLSAIVIHPDAFKATPALEHLYL</sequence>
<name>A0A9P6Q5U8_9FUNG</name>
<proteinExistence type="predicted"/>
<dbReference type="Proteomes" id="UP000807716">
    <property type="component" value="Unassembled WGS sequence"/>
</dbReference>
<dbReference type="EMBL" id="JAAAJB010000262">
    <property type="protein sequence ID" value="KAG0260032.1"/>
    <property type="molecule type" value="Genomic_DNA"/>
</dbReference>